<evidence type="ECO:0000256" key="4">
    <source>
        <dbReference type="ARBA" id="ARBA00023163"/>
    </source>
</evidence>
<dbReference type="Pfam" id="PF00126">
    <property type="entry name" value="HTH_1"/>
    <property type="match status" value="1"/>
</dbReference>
<evidence type="ECO:0000256" key="1">
    <source>
        <dbReference type="ARBA" id="ARBA00009437"/>
    </source>
</evidence>
<proteinExistence type="inferred from homology"/>
<dbReference type="EMBL" id="CP109495">
    <property type="protein sequence ID" value="WUX50647.1"/>
    <property type="molecule type" value="Genomic_DNA"/>
</dbReference>
<dbReference type="SUPFAM" id="SSF53850">
    <property type="entry name" value="Periplasmic binding protein-like II"/>
    <property type="match status" value="1"/>
</dbReference>
<gene>
    <name evidence="7" type="ORF">OG442_03225</name>
</gene>
<evidence type="ECO:0000256" key="2">
    <source>
        <dbReference type="ARBA" id="ARBA00023015"/>
    </source>
</evidence>
<evidence type="ECO:0000256" key="5">
    <source>
        <dbReference type="SAM" id="MobiDB-lite"/>
    </source>
</evidence>
<dbReference type="Pfam" id="PF03466">
    <property type="entry name" value="LysR_substrate"/>
    <property type="match status" value="1"/>
</dbReference>
<dbReference type="PRINTS" id="PR00039">
    <property type="entry name" value="HTHLYSR"/>
</dbReference>
<keyword evidence="3" id="KW-0238">DNA-binding</keyword>
<comment type="similarity">
    <text evidence="1">Belongs to the LysR transcriptional regulatory family.</text>
</comment>
<dbReference type="Proteomes" id="UP001432209">
    <property type="component" value="Chromosome"/>
</dbReference>
<evidence type="ECO:0000259" key="6">
    <source>
        <dbReference type="PROSITE" id="PS50931"/>
    </source>
</evidence>
<dbReference type="InterPro" id="IPR000847">
    <property type="entry name" value="LysR_HTH_N"/>
</dbReference>
<organism evidence="7 8">
    <name type="scientific">Streptomyces niveus</name>
    <name type="common">Streptomyces spheroides</name>
    <dbReference type="NCBI Taxonomy" id="193462"/>
    <lineage>
        <taxon>Bacteria</taxon>
        <taxon>Bacillati</taxon>
        <taxon>Actinomycetota</taxon>
        <taxon>Actinomycetes</taxon>
        <taxon>Kitasatosporales</taxon>
        <taxon>Streptomycetaceae</taxon>
        <taxon>Streptomyces</taxon>
    </lineage>
</organism>
<dbReference type="Gene3D" id="3.40.190.10">
    <property type="entry name" value="Periplasmic binding protein-like II"/>
    <property type="match status" value="2"/>
</dbReference>
<dbReference type="InterPro" id="IPR036388">
    <property type="entry name" value="WH-like_DNA-bd_sf"/>
</dbReference>
<dbReference type="PROSITE" id="PS50931">
    <property type="entry name" value="HTH_LYSR"/>
    <property type="match status" value="1"/>
</dbReference>
<dbReference type="Gene3D" id="1.10.10.10">
    <property type="entry name" value="Winged helix-like DNA-binding domain superfamily/Winged helix DNA-binding domain"/>
    <property type="match status" value="1"/>
</dbReference>
<reference evidence="7" key="1">
    <citation type="submission" date="2022-10" db="EMBL/GenBank/DDBJ databases">
        <title>The complete genomes of actinobacterial strains from the NBC collection.</title>
        <authorList>
            <person name="Joergensen T.S."/>
            <person name="Alvarez Arevalo M."/>
            <person name="Sterndorff E.B."/>
            <person name="Faurdal D."/>
            <person name="Vuksanovic O."/>
            <person name="Mourched A.-S."/>
            <person name="Charusanti P."/>
            <person name="Shaw S."/>
            <person name="Blin K."/>
            <person name="Weber T."/>
        </authorList>
    </citation>
    <scope>NUCLEOTIDE SEQUENCE</scope>
    <source>
        <strain evidence="7">NBC_01432</strain>
    </source>
</reference>
<dbReference type="RefSeq" id="WP_329074276.1">
    <property type="nucleotide sequence ID" value="NZ_CP109389.1"/>
</dbReference>
<dbReference type="InterPro" id="IPR036390">
    <property type="entry name" value="WH_DNA-bd_sf"/>
</dbReference>
<dbReference type="PANTHER" id="PTHR30346:SF0">
    <property type="entry name" value="HCA OPERON TRANSCRIPTIONAL ACTIVATOR HCAR"/>
    <property type="match status" value="1"/>
</dbReference>
<keyword evidence="2" id="KW-0805">Transcription regulation</keyword>
<protein>
    <submittedName>
        <fullName evidence="7">LysR substrate-binding domain-containing protein</fullName>
    </submittedName>
</protein>
<dbReference type="InterPro" id="IPR005119">
    <property type="entry name" value="LysR_subst-bd"/>
</dbReference>
<keyword evidence="8" id="KW-1185">Reference proteome</keyword>
<keyword evidence="4" id="KW-0804">Transcription</keyword>
<feature type="domain" description="HTH lysR-type" evidence="6">
    <location>
        <begin position="1"/>
        <end position="59"/>
    </location>
</feature>
<evidence type="ECO:0000313" key="7">
    <source>
        <dbReference type="EMBL" id="WUX50647.1"/>
    </source>
</evidence>
<name>A0ABZ1ZW06_STRNV</name>
<sequence>MDLLRQLRHFTVVGEELHFGRAAERLGMAQPPLSQRIRELERELGVELFDRSRRQVRLTPAGDVLLGEARELLAGVGRMRELVARAARGEYGTLRVGVPPELPGSVLGAVLTEFAAKAPEVRLELREFTSAEQLELLAGHGLDAGLVHHPLDPAAGLHSGPVIEPPWGVVLPRVSPLAGSGWGGEIALAELAGQALVTHPREAAPALYDATLAACRDEGFHPVRMATARSPEVMLGLVIAGHGVAFSHPAIARKEPRVVWRPLRPRAPLWRLVFAWPARAPHPAVAPLVEAATGVLRGHGTGALSAAGPGDDSADHAPGGPPVPRPWNAVYDRS</sequence>
<dbReference type="CDD" id="cd08414">
    <property type="entry name" value="PBP2_LTTR_aromatics_like"/>
    <property type="match status" value="1"/>
</dbReference>
<dbReference type="GeneID" id="91346518"/>
<feature type="region of interest" description="Disordered" evidence="5">
    <location>
        <begin position="300"/>
        <end position="334"/>
    </location>
</feature>
<accession>A0ABZ1ZW06</accession>
<dbReference type="PANTHER" id="PTHR30346">
    <property type="entry name" value="TRANSCRIPTIONAL DUAL REGULATOR HCAR-RELATED"/>
    <property type="match status" value="1"/>
</dbReference>
<evidence type="ECO:0000256" key="3">
    <source>
        <dbReference type="ARBA" id="ARBA00023125"/>
    </source>
</evidence>
<evidence type="ECO:0000313" key="8">
    <source>
        <dbReference type="Proteomes" id="UP001432209"/>
    </source>
</evidence>
<dbReference type="SUPFAM" id="SSF46785">
    <property type="entry name" value="Winged helix' DNA-binding domain"/>
    <property type="match status" value="1"/>
</dbReference>